<evidence type="ECO:0000313" key="1">
    <source>
        <dbReference type="EMBL" id="KPW87228.1"/>
    </source>
</evidence>
<reference evidence="1 2" key="1">
    <citation type="submission" date="2015-09" db="EMBL/GenBank/DDBJ databases">
        <title>Genome announcement of multiple Pseudomonas syringae strains.</title>
        <authorList>
            <person name="Thakur S."/>
            <person name="Wang P.W."/>
            <person name="Gong Y."/>
            <person name="Weir B.S."/>
            <person name="Guttman D.S."/>
        </authorList>
    </citation>
    <scope>NUCLEOTIDE SEQUENCE [LARGE SCALE GENOMIC DNA]</scope>
    <source>
        <strain evidence="1 2">ICMP19117</strain>
    </source>
</reference>
<sequence length="58" mass="7078">MPERWSYEFRRVQRFLKPQTNKNPRRVSEEGFWNSILTMTYSHMGKPHTTIGDTSFHY</sequence>
<name>A0A0P9MFZ0_9PSED</name>
<evidence type="ECO:0000313" key="2">
    <source>
        <dbReference type="Proteomes" id="UP000050411"/>
    </source>
</evidence>
<accession>A0A0P9MFZ0</accession>
<dbReference type="Proteomes" id="UP000050411">
    <property type="component" value="Unassembled WGS sequence"/>
</dbReference>
<dbReference type="AlphaFoldDB" id="A0A0P9MFZ0"/>
<proteinExistence type="predicted"/>
<organism evidence="1 2">
    <name type="scientific">Pseudomonas congelans</name>
    <dbReference type="NCBI Taxonomy" id="200452"/>
    <lineage>
        <taxon>Bacteria</taxon>
        <taxon>Pseudomonadati</taxon>
        <taxon>Pseudomonadota</taxon>
        <taxon>Gammaproteobacteria</taxon>
        <taxon>Pseudomonadales</taxon>
        <taxon>Pseudomonadaceae</taxon>
        <taxon>Pseudomonas</taxon>
    </lineage>
</organism>
<gene>
    <name evidence="1" type="ORF">ALO92_101094</name>
</gene>
<comment type="caution">
    <text evidence="1">The sequence shown here is derived from an EMBL/GenBank/DDBJ whole genome shotgun (WGS) entry which is preliminary data.</text>
</comment>
<dbReference type="EMBL" id="LJQB01000015">
    <property type="protein sequence ID" value="KPW87228.1"/>
    <property type="molecule type" value="Genomic_DNA"/>
</dbReference>
<protein>
    <submittedName>
        <fullName evidence="1">Uncharacterized protein</fullName>
    </submittedName>
</protein>